<name>A0ABV6F9U1_9BURK</name>
<evidence type="ECO:0000259" key="1">
    <source>
        <dbReference type="Pfam" id="PF13521"/>
    </source>
</evidence>
<dbReference type="RefSeq" id="WP_379677039.1">
    <property type="nucleotide sequence ID" value="NZ_JBHLWP010000001.1"/>
</dbReference>
<gene>
    <name evidence="2" type="ORF">ACFFJK_00075</name>
</gene>
<dbReference type="Pfam" id="PF13521">
    <property type="entry name" value="AAA_28"/>
    <property type="match status" value="1"/>
</dbReference>
<sequence>MSAAGAPDPNPGLPVQRVALLGAESSGKSTLAEALAAHYKTVWVPEYLREFVDTHARVPFESDQYPIARTQLAREDALAGQARRFLFCDTTPLMTALYSRQYWGRVDPQLARLDSRHDYAWTFVTAPDSPWEPDGLQRESEEVRQEVHRMLVETLVARGIPYVLLEGDLPYRVRQVEALLGQP</sequence>
<evidence type="ECO:0000313" key="3">
    <source>
        <dbReference type="Proteomes" id="UP001589773"/>
    </source>
</evidence>
<dbReference type="SUPFAM" id="SSF52540">
    <property type="entry name" value="P-loop containing nucleoside triphosphate hydrolases"/>
    <property type="match status" value="1"/>
</dbReference>
<feature type="domain" description="NadR/Ttd14 AAA" evidence="1">
    <location>
        <begin position="17"/>
        <end position="170"/>
    </location>
</feature>
<dbReference type="InterPro" id="IPR052735">
    <property type="entry name" value="NAD_biosynth-regulator"/>
</dbReference>
<dbReference type="InterPro" id="IPR038727">
    <property type="entry name" value="NadR/Ttd14_AAA_dom"/>
</dbReference>
<dbReference type="PANTHER" id="PTHR37512">
    <property type="entry name" value="TRIFUNCTIONAL NAD BIOSYNTHESIS/REGULATOR PROTEIN NADR"/>
    <property type="match status" value="1"/>
</dbReference>
<proteinExistence type="predicted"/>
<comment type="caution">
    <text evidence="2">The sequence shown here is derived from an EMBL/GenBank/DDBJ whole genome shotgun (WGS) entry which is preliminary data.</text>
</comment>
<dbReference type="Proteomes" id="UP001589773">
    <property type="component" value="Unassembled WGS sequence"/>
</dbReference>
<reference evidence="2 3" key="1">
    <citation type="submission" date="2024-09" db="EMBL/GenBank/DDBJ databases">
        <authorList>
            <person name="Sun Q."/>
            <person name="Mori K."/>
        </authorList>
    </citation>
    <scope>NUCLEOTIDE SEQUENCE [LARGE SCALE GENOMIC DNA]</scope>
    <source>
        <strain evidence="2 3">CCM 7792</strain>
    </source>
</reference>
<dbReference type="InterPro" id="IPR027417">
    <property type="entry name" value="P-loop_NTPase"/>
</dbReference>
<organism evidence="2 3">
    <name type="scientific">Massilia consociata</name>
    <dbReference type="NCBI Taxonomy" id="760117"/>
    <lineage>
        <taxon>Bacteria</taxon>
        <taxon>Pseudomonadati</taxon>
        <taxon>Pseudomonadota</taxon>
        <taxon>Betaproteobacteria</taxon>
        <taxon>Burkholderiales</taxon>
        <taxon>Oxalobacteraceae</taxon>
        <taxon>Telluria group</taxon>
        <taxon>Massilia</taxon>
    </lineage>
</organism>
<dbReference type="Gene3D" id="3.40.50.300">
    <property type="entry name" value="P-loop containing nucleotide triphosphate hydrolases"/>
    <property type="match status" value="1"/>
</dbReference>
<dbReference type="EMBL" id="JBHLWP010000001">
    <property type="protein sequence ID" value="MFC0250283.1"/>
    <property type="molecule type" value="Genomic_DNA"/>
</dbReference>
<protein>
    <submittedName>
        <fullName evidence="2">AAA family ATPase</fullName>
    </submittedName>
</protein>
<dbReference type="PANTHER" id="PTHR37512:SF1">
    <property type="entry name" value="NADR_TTD14 AAA DOMAIN-CONTAINING PROTEIN"/>
    <property type="match status" value="1"/>
</dbReference>
<accession>A0ABV6F9U1</accession>
<keyword evidence="3" id="KW-1185">Reference proteome</keyword>
<evidence type="ECO:0000313" key="2">
    <source>
        <dbReference type="EMBL" id="MFC0250283.1"/>
    </source>
</evidence>